<gene>
    <name evidence="1" type="ORF">F4W09_03520</name>
</gene>
<evidence type="ECO:0000313" key="1">
    <source>
        <dbReference type="EMBL" id="KAB1857821.1"/>
    </source>
</evidence>
<proteinExistence type="predicted"/>
<name>A0A5N4WJB9_9GAMM</name>
<comment type="caution">
    <text evidence="1">The sequence shown here is derived from an EMBL/GenBank/DDBJ whole genome shotgun (WGS) entry which is preliminary data.</text>
</comment>
<accession>A0A5N4WJB9</accession>
<dbReference type="Proteomes" id="UP000325788">
    <property type="component" value="Unassembled WGS sequence"/>
</dbReference>
<dbReference type="EMBL" id="VXLD01000002">
    <property type="protein sequence ID" value="KAB1857821.1"/>
    <property type="molecule type" value="Genomic_DNA"/>
</dbReference>
<reference evidence="1 2" key="1">
    <citation type="submission" date="2019-09" db="EMBL/GenBank/DDBJ databases">
        <title>Draft genome sequence of Acinetobacter tandoii W4-4-4 isolated from environmental water sample.</title>
        <authorList>
            <person name="Wee S.K."/>
            <person name="Yan B."/>
            <person name="Mustaffa S.B."/>
            <person name="Yap E.P.H."/>
        </authorList>
    </citation>
    <scope>NUCLEOTIDE SEQUENCE [LARGE SCALE GENOMIC DNA]</scope>
    <source>
        <strain evidence="1 2">W4-4-4</strain>
    </source>
</reference>
<sequence>MSTHKVLSYAKRIDEICLGEWWQSKRWLCVSRILVAIQIIMDPEDYYEEDYCNYDDIHMIQKKLVSKTS</sequence>
<organism evidence="1 2">
    <name type="scientific">Acinetobacter tandoii</name>
    <dbReference type="NCBI Taxonomy" id="202954"/>
    <lineage>
        <taxon>Bacteria</taxon>
        <taxon>Pseudomonadati</taxon>
        <taxon>Pseudomonadota</taxon>
        <taxon>Gammaproteobacteria</taxon>
        <taxon>Moraxellales</taxon>
        <taxon>Moraxellaceae</taxon>
        <taxon>Acinetobacter</taxon>
    </lineage>
</organism>
<dbReference type="AlphaFoldDB" id="A0A5N4WJB9"/>
<protein>
    <submittedName>
        <fullName evidence="1">Uncharacterized protein</fullName>
    </submittedName>
</protein>
<evidence type="ECO:0000313" key="2">
    <source>
        <dbReference type="Proteomes" id="UP000325788"/>
    </source>
</evidence>